<evidence type="ECO:0000313" key="1">
    <source>
        <dbReference type="EMBL" id="CAF0898661.1"/>
    </source>
</evidence>
<dbReference type="EMBL" id="CAJNOM010000422">
    <property type="protein sequence ID" value="CAF1428779.1"/>
    <property type="molecule type" value="Genomic_DNA"/>
</dbReference>
<evidence type="ECO:0008006" key="5">
    <source>
        <dbReference type="Google" id="ProtNLM"/>
    </source>
</evidence>
<dbReference type="Gene3D" id="2.10.25.10">
    <property type="entry name" value="Laminin"/>
    <property type="match status" value="1"/>
</dbReference>
<reference evidence="1" key="1">
    <citation type="submission" date="2021-02" db="EMBL/GenBank/DDBJ databases">
        <authorList>
            <person name="Nowell W R."/>
        </authorList>
    </citation>
    <scope>NUCLEOTIDE SEQUENCE</scope>
</reference>
<keyword evidence="3" id="KW-1185">Reference proteome</keyword>
<dbReference type="OrthoDB" id="10051941at2759"/>
<name>A0A813ZG57_9BILA</name>
<dbReference type="EMBL" id="CAJNOI010000036">
    <property type="protein sequence ID" value="CAF0898661.1"/>
    <property type="molecule type" value="Genomic_DNA"/>
</dbReference>
<evidence type="ECO:0000313" key="2">
    <source>
        <dbReference type="EMBL" id="CAF1428779.1"/>
    </source>
</evidence>
<dbReference type="AlphaFoldDB" id="A0A813ZG57"/>
<sequence>MIINITSSPYHCPHVSSLLSSKDSLVPSVFKYHQVCQNNTQHLCFYDEIYFCICRINNKGVECFLHDTQLDQCDRCLSGGQCIQRNLNKPNDFLCLSPSCYHGNLCEFNMNPFGFTLDSLLVGHSK</sequence>
<organism evidence="1 4">
    <name type="scientific">Adineta steineri</name>
    <dbReference type="NCBI Taxonomy" id="433720"/>
    <lineage>
        <taxon>Eukaryota</taxon>
        <taxon>Metazoa</taxon>
        <taxon>Spiralia</taxon>
        <taxon>Gnathifera</taxon>
        <taxon>Rotifera</taxon>
        <taxon>Eurotatoria</taxon>
        <taxon>Bdelloidea</taxon>
        <taxon>Adinetida</taxon>
        <taxon>Adinetidae</taxon>
        <taxon>Adineta</taxon>
    </lineage>
</organism>
<protein>
    <recommendedName>
        <fullName evidence="5">EGF-like domain-containing protein</fullName>
    </recommendedName>
</protein>
<accession>A0A813ZG57</accession>
<proteinExistence type="predicted"/>
<dbReference type="Proteomes" id="UP000663877">
    <property type="component" value="Unassembled WGS sequence"/>
</dbReference>
<evidence type="ECO:0000313" key="4">
    <source>
        <dbReference type="Proteomes" id="UP000663877"/>
    </source>
</evidence>
<evidence type="ECO:0000313" key="3">
    <source>
        <dbReference type="Proteomes" id="UP000663832"/>
    </source>
</evidence>
<dbReference type="Proteomes" id="UP000663832">
    <property type="component" value="Unassembled WGS sequence"/>
</dbReference>
<gene>
    <name evidence="1" type="ORF">BJG266_LOCUS10350</name>
    <name evidence="2" type="ORF">QVE165_LOCUS38807</name>
</gene>
<comment type="caution">
    <text evidence="1">The sequence shown here is derived from an EMBL/GenBank/DDBJ whole genome shotgun (WGS) entry which is preliminary data.</text>
</comment>